<feature type="compositionally biased region" description="Polar residues" evidence="1">
    <location>
        <begin position="113"/>
        <end position="128"/>
    </location>
</feature>
<dbReference type="Pfam" id="PF22942">
    <property type="entry name" value="DUF7025"/>
    <property type="match status" value="1"/>
</dbReference>
<sequence>MQAPPAPPSFNTPPERPGHEDLRELYPAPSDAEAVDDHAPPSSTRTPPNSPGVEILREKFIKTKAKSPVKKATLELGDLAAPKACEDNDRTPFISRGELKDLLVAVLADLKSNPSAAQSTKDTGTNPADSEEDKEKEKDTRVRASRREYKVVNEVWDSKKYEYKITDSPPAQDISELDKYAFIVRKRIHQKTEAISTYIDVKSTGLRNILRAILKNNTTADLGVDKPVVWWFFSHGLKVANELKEYSSPCAAQDNQDVEAEAMAHRDLLLQHLMKVFQPTLERLASSRRDRKIAFDLLWAFFKPGALIYVTCPWTSLPRCIRYSFGEEKITPKGTIFEVHGHYLDFDGDVFGESTEIVQINKFRGATLVENLPAYPLEYHADPAIKSRLVSNGQKFVSLMGSHHCQYRGTSFIQRKDGMLKYPVDSKIVVDAKVFREMNPNYGRLESKRPHMVDMFGTVLETESVDRIGCRNLDPSQMLEDDLALCSPTVLAFSLNDKIWGEFAVVAVEDVEPSSFSNTAFNLLTLPKDKKEVIQSLTESRVNISSFDDVIEGKGQGVIILLHGPPGVGKTLTAEAVAERLERPLYSISSGDLDTQAGHLEGQLTSIFQIASKWKAVLLLDEADVFLQQRDNLHLERNRLVAIFLRTLEYYRGIFFLTTNLLQDFDQAILDRIHLKLQYHDFDPSARLDIFNHFLRKAGANVDEQELEKFVQIGLNGRQIKNIVSLAHRISNHAEVKLCADHIQTALFSNGYSMPLPYDTSLYD</sequence>
<dbReference type="InterPro" id="IPR027417">
    <property type="entry name" value="P-loop_NTPase"/>
</dbReference>
<dbReference type="GO" id="GO:0016887">
    <property type="term" value="F:ATP hydrolysis activity"/>
    <property type="evidence" value="ECO:0007669"/>
    <property type="project" value="InterPro"/>
</dbReference>
<evidence type="ECO:0000313" key="3">
    <source>
        <dbReference type="EMBL" id="QSS61691.1"/>
    </source>
</evidence>
<dbReference type="Proteomes" id="UP000663671">
    <property type="component" value="Chromosome 5"/>
</dbReference>
<feature type="region of interest" description="Disordered" evidence="1">
    <location>
        <begin position="113"/>
        <end position="142"/>
    </location>
</feature>
<evidence type="ECO:0000256" key="1">
    <source>
        <dbReference type="SAM" id="MobiDB-lite"/>
    </source>
</evidence>
<dbReference type="PANTHER" id="PTHR46411:SF3">
    <property type="entry name" value="AAA+ ATPASE DOMAIN-CONTAINING PROTEIN"/>
    <property type="match status" value="1"/>
</dbReference>
<dbReference type="InterPro" id="IPR054289">
    <property type="entry name" value="DUF7025"/>
</dbReference>
<dbReference type="EMBL" id="CP069111">
    <property type="protein sequence ID" value="QSS61691.1"/>
    <property type="molecule type" value="Genomic_DNA"/>
</dbReference>
<dbReference type="AlphaFoldDB" id="A0A8A1M6U5"/>
<dbReference type="Gene3D" id="3.40.50.300">
    <property type="entry name" value="P-loop containing nucleotide triphosphate hydrolases"/>
    <property type="match status" value="1"/>
</dbReference>
<evidence type="ECO:0000313" key="4">
    <source>
        <dbReference type="Proteomes" id="UP000663671"/>
    </source>
</evidence>
<dbReference type="Pfam" id="PF00004">
    <property type="entry name" value="AAA"/>
    <property type="match status" value="1"/>
</dbReference>
<dbReference type="CDD" id="cd19481">
    <property type="entry name" value="RecA-like_protease"/>
    <property type="match status" value="1"/>
</dbReference>
<dbReference type="SUPFAM" id="SSF52540">
    <property type="entry name" value="P-loop containing nucleoside triphosphate hydrolases"/>
    <property type="match status" value="1"/>
</dbReference>
<dbReference type="InterPro" id="IPR003959">
    <property type="entry name" value="ATPase_AAA_core"/>
</dbReference>
<dbReference type="VEuPathDB" id="FungiDB:I7I51_03868"/>
<dbReference type="InterPro" id="IPR003593">
    <property type="entry name" value="AAA+_ATPase"/>
</dbReference>
<accession>A0A8A1M6U5</accession>
<feature type="compositionally biased region" description="Pro residues" evidence="1">
    <location>
        <begin position="1"/>
        <end position="15"/>
    </location>
</feature>
<evidence type="ECO:0000259" key="2">
    <source>
        <dbReference type="SMART" id="SM00382"/>
    </source>
</evidence>
<proteinExistence type="predicted"/>
<organism evidence="3 4">
    <name type="scientific">Ajellomyces capsulatus</name>
    <name type="common">Darling's disease fungus</name>
    <name type="synonym">Histoplasma capsulatum</name>
    <dbReference type="NCBI Taxonomy" id="5037"/>
    <lineage>
        <taxon>Eukaryota</taxon>
        <taxon>Fungi</taxon>
        <taxon>Dikarya</taxon>
        <taxon>Ascomycota</taxon>
        <taxon>Pezizomycotina</taxon>
        <taxon>Eurotiomycetes</taxon>
        <taxon>Eurotiomycetidae</taxon>
        <taxon>Onygenales</taxon>
        <taxon>Ajellomycetaceae</taxon>
        <taxon>Histoplasma</taxon>
    </lineage>
</organism>
<reference evidence="3" key="1">
    <citation type="submission" date="2021-01" db="EMBL/GenBank/DDBJ databases">
        <title>Chromosome-level genome assembly of a human fungal pathogen reveals clustering of transcriptionally co-regulated genes.</title>
        <authorList>
            <person name="Voorhies M."/>
            <person name="Cohen S."/>
            <person name="Shea T.P."/>
            <person name="Petrus S."/>
            <person name="Munoz J.F."/>
            <person name="Poplawski S."/>
            <person name="Goldman W.E."/>
            <person name="Michael T."/>
            <person name="Cuomo C.A."/>
            <person name="Sil A."/>
            <person name="Beyhan S."/>
        </authorList>
    </citation>
    <scope>NUCLEOTIDE SEQUENCE</scope>
    <source>
        <strain evidence="3">WU24</strain>
    </source>
</reference>
<gene>
    <name evidence="3" type="ORF">I7I51_03868</name>
</gene>
<dbReference type="OrthoDB" id="10042665at2759"/>
<feature type="region of interest" description="Disordered" evidence="1">
    <location>
        <begin position="1"/>
        <end position="54"/>
    </location>
</feature>
<feature type="compositionally biased region" description="Basic and acidic residues" evidence="1">
    <location>
        <begin position="133"/>
        <end position="142"/>
    </location>
</feature>
<dbReference type="GO" id="GO:0005524">
    <property type="term" value="F:ATP binding"/>
    <property type="evidence" value="ECO:0007669"/>
    <property type="project" value="InterPro"/>
</dbReference>
<protein>
    <recommendedName>
        <fullName evidence="2">AAA+ ATPase domain-containing protein</fullName>
    </recommendedName>
</protein>
<dbReference type="PANTHER" id="PTHR46411">
    <property type="entry name" value="FAMILY ATPASE, PUTATIVE-RELATED"/>
    <property type="match status" value="1"/>
</dbReference>
<dbReference type="SMART" id="SM00382">
    <property type="entry name" value="AAA"/>
    <property type="match status" value="1"/>
</dbReference>
<name>A0A8A1M6U5_AJECA</name>
<feature type="domain" description="AAA+ ATPase" evidence="2">
    <location>
        <begin position="556"/>
        <end position="683"/>
    </location>
</feature>